<feature type="compositionally biased region" description="Low complexity" evidence="1">
    <location>
        <begin position="79"/>
        <end position="92"/>
    </location>
</feature>
<evidence type="ECO:0000313" key="2">
    <source>
        <dbReference type="EMBL" id="GIY86094.1"/>
    </source>
</evidence>
<comment type="caution">
    <text evidence="2">The sequence shown here is derived from an EMBL/GenBank/DDBJ whole genome shotgun (WGS) entry which is preliminary data.</text>
</comment>
<name>A0AAV4WV03_9ARAC</name>
<sequence>MPKPTQKSGAKKQSNTKNVKPTTSSKPIQKVSTKTQPATFTSRNVQPAMAFSQILRQGNEEKSVGPAPQPIVVSKPLPAASTNSSASVTASSEISQEKRID</sequence>
<reference evidence="2 3" key="1">
    <citation type="submission" date="2021-06" db="EMBL/GenBank/DDBJ databases">
        <title>Caerostris darwini draft genome.</title>
        <authorList>
            <person name="Kono N."/>
            <person name="Arakawa K."/>
        </authorList>
    </citation>
    <scope>NUCLEOTIDE SEQUENCE [LARGE SCALE GENOMIC DNA]</scope>
</reference>
<gene>
    <name evidence="2" type="ORF">CDAR_103361</name>
</gene>
<accession>A0AAV4WV03</accession>
<evidence type="ECO:0000256" key="1">
    <source>
        <dbReference type="SAM" id="MobiDB-lite"/>
    </source>
</evidence>
<dbReference type="Proteomes" id="UP001054837">
    <property type="component" value="Unassembled WGS sequence"/>
</dbReference>
<proteinExistence type="predicted"/>
<feature type="region of interest" description="Disordered" evidence="1">
    <location>
        <begin position="1"/>
        <end position="101"/>
    </location>
</feature>
<dbReference type="AlphaFoldDB" id="A0AAV4WV03"/>
<keyword evidence="3" id="KW-1185">Reference proteome</keyword>
<evidence type="ECO:0000313" key="3">
    <source>
        <dbReference type="Proteomes" id="UP001054837"/>
    </source>
</evidence>
<protein>
    <submittedName>
        <fullName evidence="2">Uncharacterized protein</fullName>
    </submittedName>
</protein>
<organism evidence="2 3">
    <name type="scientific">Caerostris darwini</name>
    <dbReference type="NCBI Taxonomy" id="1538125"/>
    <lineage>
        <taxon>Eukaryota</taxon>
        <taxon>Metazoa</taxon>
        <taxon>Ecdysozoa</taxon>
        <taxon>Arthropoda</taxon>
        <taxon>Chelicerata</taxon>
        <taxon>Arachnida</taxon>
        <taxon>Araneae</taxon>
        <taxon>Araneomorphae</taxon>
        <taxon>Entelegynae</taxon>
        <taxon>Araneoidea</taxon>
        <taxon>Araneidae</taxon>
        <taxon>Caerostris</taxon>
    </lineage>
</organism>
<feature type="compositionally biased region" description="Polar residues" evidence="1">
    <location>
        <begin position="1"/>
        <end position="45"/>
    </location>
</feature>
<dbReference type="EMBL" id="BPLQ01015142">
    <property type="protein sequence ID" value="GIY86094.1"/>
    <property type="molecule type" value="Genomic_DNA"/>
</dbReference>